<dbReference type="InterPro" id="IPR014756">
    <property type="entry name" value="Ig_E-set"/>
</dbReference>
<evidence type="ECO:0000256" key="4">
    <source>
        <dbReference type="ARBA" id="ARBA00023008"/>
    </source>
</evidence>
<dbReference type="InterPro" id="IPR014755">
    <property type="entry name" value="Cu-Rt/internalin_Ig-like"/>
</dbReference>
<evidence type="ECO:0000256" key="3">
    <source>
        <dbReference type="ARBA" id="ARBA00022729"/>
    </source>
</evidence>
<comment type="subcellular location">
    <subcellularLocation>
        <location evidence="1">Cell envelope</location>
    </subcellularLocation>
</comment>
<reference evidence="10" key="1">
    <citation type="journal article" date="2019" name="Int. J. Syst. Evol. Microbiol.">
        <title>The Global Catalogue of Microorganisms (GCM) 10K type strain sequencing project: providing services to taxonomists for standard genome sequencing and annotation.</title>
        <authorList>
            <consortium name="The Broad Institute Genomics Platform"/>
            <consortium name="The Broad Institute Genome Sequencing Center for Infectious Disease"/>
            <person name="Wu L."/>
            <person name="Ma J."/>
        </authorList>
    </citation>
    <scope>NUCLEOTIDE SEQUENCE [LARGE SCALE GENOMIC DNA]</scope>
    <source>
        <strain evidence="10">IBRC-M 10987</strain>
    </source>
</reference>
<dbReference type="InterPro" id="IPR007348">
    <property type="entry name" value="CopC_dom"/>
</dbReference>
<feature type="chain" id="PRO_5047539248" evidence="7">
    <location>
        <begin position="25"/>
        <end position="228"/>
    </location>
</feature>
<keyword evidence="6" id="KW-1133">Transmembrane helix</keyword>
<dbReference type="PANTHER" id="PTHR34820:SF4">
    <property type="entry name" value="INNER MEMBRANE PROTEIN YEBZ"/>
    <property type="match status" value="1"/>
</dbReference>
<evidence type="ECO:0000256" key="2">
    <source>
        <dbReference type="ARBA" id="ARBA00022723"/>
    </source>
</evidence>
<feature type="transmembrane region" description="Helical" evidence="6">
    <location>
        <begin position="204"/>
        <end position="225"/>
    </location>
</feature>
<evidence type="ECO:0000256" key="5">
    <source>
        <dbReference type="SAM" id="MobiDB-lite"/>
    </source>
</evidence>
<keyword evidence="2" id="KW-0479">Metal-binding</keyword>
<evidence type="ECO:0000256" key="1">
    <source>
        <dbReference type="ARBA" id="ARBA00004196"/>
    </source>
</evidence>
<protein>
    <submittedName>
        <fullName evidence="9">Copper resistance protein CopC</fullName>
    </submittedName>
</protein>
<feature type="domain" description="CopC" evidence="8">
    <location>
        <begin position="25"/>
        <end position="116"/>
    </location>
</feature>
<proteinExistence type="predicted"/>
<keyword evidence="3 7" id="KW-0732">Signal</keyword>
<gene>
    <name evidence="9" type="ORF">ACFOZ8_17305</name>
</gene>
<keyword evidence="6" id="KW-0812">Transmembrane</keyword>
<feature type="region of interest" description="Disordered" evidence="5">
    <location>
        <begin position="120"/>
        <end position="198"/>
    </location>
</feature>
<dbReference type="Proteomes" id="UP001595715">
    <property type="component" value="Unassembled WGS sequence"/>
</dbReference>
<name>A0ABV8K619_9BACL</name>
<feature type="compositionally biased region" description="Polar residues" evidence="5">
    <location>
        <begin position="150"/>
        <end position="168"/>
    </location>
</feature>
<dbReference type="Pfam" id="PF04234">
    <property type="entry name" value="CopC"/>
    <property type="match status" value="1"/>
</dbReference>
<dbReference type="RefSeq" id="WP_377720019.1">
    <property type="nucleotide sequence ID" value="NZ_JBHSAM010000028.1"/>
</dbReference>
<dbReference type="InterPro" id="IPR032694">
    <property type="entry name" value="CopC/D"/>
</dbReference>
<keyword evidence="4" id="KW-0186">Copper</keyword>
<keyword evidence="6" id="KW-0472">Membrane</keyword>
<keyword evidence="10" id="KW-1185">Reference proteome</keyword>
<evidence type="ECO:0000259" key="8">
    <source>
        <dbReference type="Pfam" id="PF04234"/>
    </source>
</evidence>
<accession>A0ABV8K619</accession>
<dbReference type="EMBL" id="JBHSAM010000028">
    <property type="protein sequence ID" value="MFC4101402.1"/>
    <property type="molecule type" value="Genomic_DNA"/>
</dbReference>
<dbReference type="PANTHER" id="PTHR34820">
    <property type="entry name" value="INNER MEMBRANE PROTEIN YEBZ"/>
    <property type="match status" value="1"/>
</dbReference>
<evidence type="ECO:0000256" key="6">
    <source>
        <dbReference type="SAM" id="Phobius"/>
    </source>
</evidence>
<sequence length="228" mass="23779">MRKSLHSLWLIAILLMLLPTSALAHTGVKTSSPAKGDVVTTPLTQLELTFNTVIEPLSSLIVTNEAGEEVPVTVEIGKDSMKGVLEQPLVSGTYTVKWRIIGEDGHNVDGDYTFKVERQAEETPMAPSEPTASAVGETGAAAPDQEAAASGQTNAAEGSNVSTPTPDEQPQAAVDNRDADTAVTQQAESGADETSGGTINGTTIMWVIFGVLLLGGFVFGVVRIASKS</sequence>
<dbReference type="Gene3D" id="2.60.40.1220">
    <property type="match status" value="1"/>
</dbReference>
<evidence type="ECO:0000256" key="7">
    <source>
        <dbReference type="SAM" id="SignalP"/>
    </source>
</evidence>
<comment type="caution">
    <text evidence="9">The sequence shown here is derived from an EMBL/GenBank/DDBJ whole genome shotgun (WGS) entry which is preliminary data.</text>
</comment>
<feature type="signal peptide" evidence="7">
    <location>
        <begin position="1"/>
        <end position="24"/>
    </location>
</feature>
<evidence type="ECO:0000313" key="9">
    <source>
        <dbReference type="EMBL" id="MFC4101402.1"/>
    </source>
</evidence>
<evidence type="ECO:0000313" key="10">
    <source>
        <dbReference type="Proteomes" id="UP001595715"/>
    </source>
</evidence>
<organism evidence="9 10">
    <name type="scientific">Paenibacillus xanthanilyticus</name>
    <dbReference type="NCBI Taxonomy" id="1783531"/>
    <lineage>
        <taxon>Bacteria</taxon>
        <taxon>Bacillati</taxon>
        <taxon>Bacillota</taxon>
        <taxon>Bacilli</taxon>
        <taxon>Bacillales</taxon>
        <taxon>Paenibacillaceae</taxon>
        <taxon>Paenibacillus</taxon>
    </lineage>
</organism>
<dbReference type="SUPFAM" id="SSF81296">
    <property type="entry name" value="E set domains"/>
    <property type="match status" value="1"/>
</dbReference>